<feature type="transmembrane region" description="Helical" evidence="6">
    <location>
        <begin position="156"/>
        <end position="176"/>
    </location>
</feature>
<organism evidence="7 8">
    <name type="scientific">Robinsoniella peoriensis</name>
    <dbReference type="NCBI Taxonomy" id="180332"/>
    <lineage>
        <taxon>Bacteria</taxon>
        <taxon>Bacillati</taxon>
        <taxon>Bacillota</taxon>
        <taxon>Clostridia</taxon>
        <taxon>Lachnospirales</taxon>
        <taxon>Lachnospiraceae</taxon>
        <taxon>Robinsoniella</taxon>
    </lineage>
</organism>
<evidence type="ECO:0000256" key="3">
    <source>
        <dbReference type="ARBA" id="ARBA00022989"/>
    </source>
</evidence>
<proteinExistence type="predicted"/>
<evidence type="ECO:0000256" key="6">
    <source>
        <dbReference type="SAM" id="Phobius"/>
    </source>
</evidence>
<comment type="caution">
    <text evidence="7">The sequence shown here is derived from an EMBL/GenBank/DDBJ whole genome shotgun (WGS) entry which is preliminary data.</text>
</comment>
<dbReference type="STRING" id="180332.GCA_000797495_05800"/>
<dbReference type="AlphaFoldDB" id="A0A4U8Q658"/>
<accession>A0A4U8Q658</accession>
<dbReference type="PANTHER" id="PTHR37306">
    <property type="entry name" value="COLICIN V PRODUCTION PROTEIN"/>
    <property type="match status" value="1"/>
</dbReference>
<feature type="transmembrane region" description="Helical" evidence="6">
    <location>
        <begin position="196"/>
        <end position="223"/>
    </location>
</feature>
<keyword evidence="3 6" id="KW-1133">Transmembrane helix</keyword>
<comment type="subcellular location">
    <subcellularLocation>
        <location evidence="1">Membrane</location>
        <topology evidence="1">Multi-pass membrane protein</topology>
    </subcellularLocation>
</comment>
<dbReference type="EMBL" id="QGQD01000056">
    <property type="protein sequence ID" value="TLD00355.1"/>
    <property type="molecule type" value="Genomic_DNA"/>
</dbReference>
<feature type="compositionally biased region" description="Low complexity" evidence="5">
    <location>
        <begin position="92"/>
        <end position="104"/>
    </location>
</feature>
<evidence type="ECO:0000313" key="8">
    <source>
        <dbReference type="Proteomes" id="UP000306509"/>
    </source>
</evidence>
<evidence type="ECO:0000256" key="2">
    <source>
        <dbReference type="ARBA" id="ARBA00022692"/>
    </source>
</evidence>
<gene>
    <name evidence="7" type="ORF">DSM106044_02841</name>
</gene>
<evidence type="ECO:0000256" key="4">
    <source>
        <dbReference type="ARBA" id="ARBA00023136"/>
    </source>
</evidence>
<evidence type="ECO:0000256" key="5">
    <source>
        <dbReference type="SAM" id="MobiDB-lite"/>
    </source>
</evidence>
<keyword evidence="2 6" id="KW-0812">Transmembrane</keyword>
<keyword evidence="4 6" id="KW-0472">Membrane</keyword>
<dbReference type="RefSeq" id="WP_047834059.1">
    <property type="nucleotide sequence ID" value="NZ_CAUSDN010000009.1"/>
</dbReference>
<evidence type="ECO:0000313" key="7">
    <source>
        <dbReference type="EMBL" id="TLD00355.1"/>
    </source>
</evidence>
<feature type="compositionally biased region" description="Basic and acidic residues" evidence="5">
    <location>
        <begin position="76"/>
        <end position="90"/>
    </location>
</feature>
<feature type="region of interest" description="Disordered" evidence="5">
    <location>
        <begin position="76"/>
        <end position="104"/>
    </location>
</feature>
<evidence type="ECO:0000256" key="1">
    <source>
        <dbReference type="ARBA" id="ARBA00004141"/>
    </source>
</evidence>
<protein>
    <submittedName>
        <fullName evidence="7">Colicin V production protein</fullName>
    </submittedName>
</protein>
<keyword evidence="8" id="KW-1185">Reference proteome</keyword>
<sequence length="260" mass="29156">MNLLTIIVLLVLLFFILNGFRKGFIKTFVSMVSLIVSIVLVSIATPYVTEFLKTQTPLYSMIEEKCQSAFGVTNKQNKDTKDVQDTRDTESGEGQNSESQKSSNSISMLEQAKLIEDLKLPGAIQKMLESNNNKTGYEKLAVQSFEEYIPSYMATLILNIISFVATFLLVVSFLWITVMTLDVIANLPILHGINQILGLVLGLVQGLVFVWIAFLIITVFSSVDLGRELMLMIHNSKILSLIYDNNIFLKLLTDAMSYFT</sequence>
<feature type="transmembrane region" description="Helical" evidence="6">
    <location>
        <begin position="29"/>
        <end position="48"/>
    </location>
</feature>
<dbReference type="Proteomes" id="UP000306509">
    <property type="component" value="Unassembled WGS sequence"/>
</dbReference>
<dbReference type="GO" id="GO:0009403">
    <property type="term" value="P:toxin biosynthetic process"/>
    <property type="evidence" value="ECO:0007669"/>
    <property type="project" value="InterPro"/>
</dbReference>
<reference evidence="7 8" key="1">
    <citation type="journal article" date="2019" name="Anaerobe">
        <title>Detection of Robinsoniella peoriensis in multiple bone samples of a trauma patient.</title>
        <authorList>
            <person name="Schrottner P."/>
            <person name="Hartwich K."/>
            <person name="Bunk B."/>
            <person name="Schober I."/>
            <person name="Helbig S."/>
            <person name="Rudolph W.W."/>
            <person name="Gunzer F."/>
        </authorList>
    </citation>
    <scope>NUCLEOTIDE SEQUENCE [LARGE SCALE GENOMIC DNA]</scope>
    <source>
        <strain evidence="7 8">DSM 106044</strain>
    </source>
</reference>
<dbReference type="PANTHER" id="PTHR37306:SF1">
    <property type="entry name" value="COLICIN V PRODUCTION PROTEIN"/>
    <property type="match status" value="1"/>
</dbReference>
<dbReference type="Pfam" id="PF02674">
    <property type="entry name" value="Colicin_V"/>
    <property type="match status" value="2"/>
</dbReference>
<dbReference type="GO" id="GO:0016020">
    <property type="term" value="C:membrane"/>
    <property type="evidence" value="ECO:0007669"/>
    <property type="project" value="UniProtKB-SubCell"/>
</dbReference>
<name>A0A4U8Q658_9FIRM</name>
<dbReference type="InterPro" id="IPR003825">
    <property type="entry name" value="Colicin-V_CvpA"/>
</dbReference>